<dbReference type="OrthoDB" id="9810636at2"/>
<dbReference type="GO" id="GO:0046872">
    <property type="term" value="F:metal ion binding"/>
    <property type="evidence" value="ECO:0007669"/>
    <property type="project" value="InterPro"/>
</dbReference>
<dbReference type="InterPro" id="IPR006127">
    <property type="entry name" value="ZnuA-like"/>
</dbReference>
<dbReference type="GO" id="GO:0030001">
    <property type="term" value="P:metal ion transport"/>
    <property type="evidence" value="ECO:0007669"/>
    <property type="project" value="InterPro"/>
</dbReference>
<dbReference type="InterPro" id="IPR050492">
    <property type="entry name" value="Bact_metal-bind_prot9"/>
</dbReference>
<name>A0A147KAN2_9BACI</name>
<dbReference type="EMBL" id="LDYG01000019">
    <property type="protein sequence ID" value="KUP07851.1"/>
    <property type="molecule type" value="Genomic_DNA"/>
</dbReference>
<dbReference type="Pfam" id="PF01297">
    <property type="entry name" value="ZnuA"/>
    <property type="match status" value="1"/>
</dbReference>
<dbReference type="AlphaFoldDB" id="A0A147KAN2"/>
<feature type="compositionally biased region" description="Basic and acidic residues" evidence="1">
    <location>
        <begin position="186"/>
        <end position="200"/>
    </location>
</feature>
<gene>
    <name evidence="3" type="ORF">Q75_03565</name>
</gene>
<dbReference type="PANTHER" id="PTHR42953">
    <property type="entry name" value="HIGH-AFFINITY ZINC UPTAKE SYSTEM PROTEIN ZNUA-RELATED"/>
    <property type="match status" value="1"/>
</dbReference>
<organism evidence="3 4">
    <name type="scientific">Bacillus coahuilensis p1.1.43</name>
    <dbReference type="NCBI Taxonomy" id="1150625"/>
    <lineage>
        <taxon>Bacteria</taxon>
        <taxon>Bacillati</taxon>
        <taxon>Bacillota</taxon>
        <taxon>Bacilli</taxon>
        <taxon>Bacillales</taxon>
        <taxon>Bacillaceae</taxon>
        <taxon>Bacillus</taxon>
    </lineage>
</organism>
<dbReference type="Proteomes" id="UP000074108">
    <property type="component" value="Unassembled WGS sequence"/>
</dbReference>
<dbReference type="PANTHER" id="PTHR42953:SF8">
    <property type="entry name" value="ZINT DOMAIN-CONTAINING PROTEIN"/>
    <property type="match status" value="1"/>
</dbReference>
<proteinExistence type="predicted"/>
<keyword evidence="2" id="KW-0732">Signal</keyword>
<sequence>MIKKALVPSILSLLVMAAGCQSTTSAPPEINHDNDTIQIYTTLYPLAFFASQIGGKHVEVETIMAPGTDSHTFEPTTKQMIEVAESDLFIYNGYGMEPYADKMSESLQSEEIVLLEATKDLDIDEMTGITDEDHAAEDEHSDHEDHATEDEHSDHEDHATEDEHSDHEDHATEDEHSDHEEDTQHEDEHEGHHHGDVDSHIWIDPNYSVQLAETIKNQLITMKPEMSGEFEENFETLKTRLVDLDQKFTTLLESKESKELLVSHAAFGYWESRYGIEQIAISGISSTEEPSQKQLADIIKLAQEHDIQYVVFEQNVSAKIGEIIQNEIGAEAAYLHNLSVLTEEDIQNNEDFFTLMEKNLNTLDTILK</sequence>
<evidence type="ECO:0000256" key="2">
    <source>
        <dbReference type="SAM" id="SignalP"/>
    </source>
</evidence>
<dbReference type="PATRIC" id="fig|1150625.3.peg.747"/>
<feature type="region of interest" description="Disordered" evidence="1">
    <location>
        <begin position="134"/>
        <end position="200"/>
    </location>
</feature>
<protein>
    <submittedName>
        <fullName evidence="3">Adhesin</fullName>
    </submittedName>
</protein>
<dbReference type="STRING" id="1150625.Q75_03565"/>
<dbReference type="SUPFAM" id="SSF53807">
    <property type="entry name" value="Helical backbone' metal receptor"/>
    <property type="match status" value="1"/>
</dbReference>
<keyword evidence="4" id="KW-1185">Reference proteome</keyword>
<dbReference type="PROSITE" id="PS51257">
    <property type="entry name" value="PROKAR_LIPOPROTEIN"/>
    <property type="match status" value="1"/>
</dbReference>
<comment type="caution">
    <text evidence="3">The sequence shown here is derived from an EMBL/GenBank/DDBJ whole genome shotgun (WGS) entry which is preliminary data.</text>
</comment>
<evidence type="ECO:0000313" key="4">
    <source>
        <dbReference type="Proteomes" id="UP000074108"/>
    </source>
</evidence>
<feature type="compositionally biased region" description="Basic and acidic residues" evidence="1">
    <location>
        <begin position="134"/>
        <end position="179"/>
    </location>
</feature>
<evidence type="ECO:0000256" key="1">
    <source>
        <dbReference type="SAM" id="MobiDB-lite"/>
    </source>
</evidence>
<accession>A0A147KAN2</accession>
<feature type="chain" id="PRO_5039222288" evidence="2">
    <location>
        <begin position="18"/>
        <end position="368"/>
    </location>
</feature>
<feature type="signal peptide" evidence="2">
    <location>
        <begin position="1"/>
        <end position="17"/>
    </location>
</feature>
<reference evidence="3 4" key="1">
    <citation type="journal article" date="2016" name="Front. Microbiol.">
        <title>Microevolution Analysis of Bacillus coahuilensis Unveils Differences in Phosphorus Acquisition Strategies and Their Regulation.</title>
        <authorList>
            <person name="Gomez-Lunar Z."/>
            <person name="Hernandez-Gonzalez I."/>
            <person name="Rodriguez-Torres M.D."/>
            <person name="Souza V."/>
            <person name="Olmedo-Alvarez G."/>
        </authorList>
    </citation>
    <scope>NUCLEOTIDE SEQUENCE [LARGE SCALE GENOMIC DNA]</scope>
    <source>
        <strain evidence="4">p1.1.43</strain>
    </source>
</reference>
<evidence type="ECO:0000313" key="3">
    <source>
        <dbReference type="EMBL" id="KUP07851.1"/>
    </source>
</evidence>
<dbReference type="Gene3D" id="3.40.50.1980">
    <property type="entry name" value="Nitrogenase molybdenum iron protein domain"/>
    <property type="match status" value="3"/>
</dbReference>
<dbReference type="RefSeq" id="WP_059350401.1">
    <property type="nucleotide sequence ID" value="NZ_LDYG01000019.1"/>
</dbReference>